<dbReference type="RefSeq" id="WP_236883109.1">
    <property type="nucleotide sequence ID" value="NZ_CP137757.1"/>
</dbReference>
<sequence length="318" mass="34770">MEPVSDKQAESPAEHQLKGDRAPLAIVTVTYSPGDHLRRFLDSLADATSREFVVVMADNGSTDGAPEAAVAPNVELLRTGGNVGYGTAVNIAARLLARRRGHDNAVDSEFFVIANPDVEFSPGSIDRMIEAAHRHPRAGAVGPKIVEPDGSVYPSAREVPEVISGIGHALLGPIWKDNPWSKKYRRGADLDREREAGWVSGSCLLVRWDAFESIGGFDERYFMYMEDVDLGDRMTHAGWQNIFTPEATVTHAQGHSANKHKSTMLPAHHDSAYRFQADRHPGLRWLPLRVALWCGLKARTGISVALAGLDSHTKGHQS</sequence>
<name>A0AAU0PZ09_9CORY</name>
<dbReference type="PANTHER" id="PTHR43179:SF7">
    <property type="entry name" value="RHAMNOSYLTRANSFERASE WBBL"/>
    <property type="match status" value="1"/>
</dbReference>
<keyword evidence="3" id="KW-1185">Reference proteome</keyword>
<dbReference type="PANTHER" id="PTHR43179">
    <property type="entry name" value="RHAMNOSYLTRANSFERASE WBBL"/>
    <property type="match status" value="1"/>
</dbReference>
<evidence type="ECO:0000313" key="3">
    <source>
        <dbReference type="Proteomes" id="UP001174314"/>
    </source>
</evidence>
<dbReference type="SUPFAM" id="SSF53448">
    <property type="entry name" value="Nucleotide-diphospho-sugar transferases"/>
    <property type="match status" value="1"/>
</dbReference>
<evidence type="ECO:0000313" key="2">
    <source>
        <dbReference type="EMBL" id="WPF24486.1"/>
    </source>
</evidence>
<dbReference type="EC" id="2.4.-.-" evidence="2"/>
<dbReference type="Gene3D" id="3.90.550.10">
    <property type="entry name" value="Spore Coat Polysaccharide Biosynthesis Protein SpsA, Chain A"/>
    <property type="match status" value="1"/>
</dbReference>
<protein>
    <submittedName>
        <fullName evidence="2">Glycosyltransferase family 2 protein</fullName>
        <ecNumber evidence="2">2.4.-.-</ecNumber>
    </submittedName>
</protein>
<dbReference type="EMBL" id="CP137757">
    <property type="protein sequence ID" value="WPF24486.1"/>
    <property type="molecule type" value="Genomic_DNA"/>
</dbReference>
<dbReference type="AlphaFoldDB" id="A0AAU0PZ09"/>
<dbReference type="KEGG" id="cpsk:Q0N40_08065"/>
<dbReference type="InterPro" id="IPR029044">
    <property type="entry name" value="Nucleotide-diphossugar_trans"/>
</dbReference>
<dbReference type="Proteomes" id="UP001174314">
    <property type="component" value="Chromosome"/>
</dbReference>
<dbReference type="GO" id="GO:0016757">
    <property type="term" value="F:glycosyltransferase activity"/>
    <property type="evidence" value="ECO:0007669"/>
    <property type="project" value="UniProtKB-KW"/>
</dbReference>
<keyword evidence="2" id="KW-0328">Glycosyltransferase</keyword>
<feature type="domain" description="Glycosyltransferase 2-like" evidence="1">
    <location>
        <begin position="26"/>
        <end position="212"/>
    </location>
</feature>
<accession>A0AAU0PZ09</accession>
<dbReference type="Pfam" id="PF00535">
    <property type="entry name" value="Glycos_transf_2"/>
    <property type="match status" value="1"/>
</dbReference>
<evidence type="ECO:0000259" key="1">
    <source>
        <dbReference type="Pfam" id="PF00535"/>
    </source>
</evidence>
<organism evidence="2 3">
    <name type="scientific">Corynebacterium pseudokroppenstedtii</name>
    <dbReference type="NCBI Taxonomy" id="2804917"/>
    <lineage>
        <taxon>Bacteria</taxon>
        <taxon>Bacillati</taxon>
        <taxon>Actinomycetota</taxon>
        <taxon>Actinomycetes</taxon>
        <taxon>Mycobacteriales</taxon>
        <taxon>Corynebacteriaceae</taxon>
        <taxon>Corynebacterium</taxon>
    </lineage>
</organism>
<keyword evidence="2" id="KW-0808">Transferase</keyword>
<gene>
    <name evidence="2" type="ORF">Q0N40_08065</name>
</gene>
<proteinExistence type="predicted"/>
<dbReference type="CDD" id="cd04186">
    <property type="entry name" value="GT_2_like_c"/>
    <property type="match status" value="1"/>
</dbReference>
<reference evidence="2 3" key="1">
    <citation type="submission" date="2023-10" db="EMBL/GenBank/DDBJ databases">
        <title>complete genome sequence of Corynebacterium pseudokroppenstedtii P15-C1.</title>
        <authorList>
            <person name="Bruggemann H."/>
            <person name="Poehlein A."/>
        </authorList>
    </citation>
    <scope>NUCLEOTIDE SEQUENCE [LARGE SCALE GENOMIC DNA]</scope>
    <source>
        <strain evidence="2 3">P15_C1</strain>
    </source>
</reference>
<dbReference type="InterPro" id="IPR001173">
    <property type="entry name" value="Glyco_trans_2-like"/>
</dbReference>